<dbReference type="InterPro" id="IPR001810">
    <property type="entry name" value="F-box_dom"/>
</dbReference>
<dbReference type="Proteomes" id="UP000001861">
    <property type="component" value="Unassembled WGS sequence"/>
</dbReference>
<gene>
    <name evidence="2" type="ORF">CC1G_08251</name>
</gene>
<protein>
    <recommendedName>
        <fullName evidence="1">F-box domain-containing protein</fullName>
    </recommendedName>
</protein>
<dbReference type="KEGG" id="cci:CC1G_08251"/>
<reference evidence="2 3" key="1">
    <citation type="journal article" date="2010" name="Proc. Natl. Acad. Sci. U.S.A.">
        <title>Insights into evolution of multicellular fungi from the assembled chromosomes of the mushroom Coprinopsis cinerea (Coprinus cinereus).</title>
        <authorList>
            <person name="Stajich J.E."/>
            <person name="Wilke S.K."/>
            <person name="Ahren D."/>
            <person name="Au C.H."/>
            <person name="Birren B.W."/>
            <person name="Borodovsky M."/>
            <person name="Burns C."/>
            <person name="Canback B."/>
            <person name="Casselton L.A."/>
            <person name="Cheng C.K."/>
            <person name="Deng J."/>
            <person name="Dietrich F.S."/>
            <person name="Fargo D.C."/>
            <person name="Farman M.L."/>
            <person name="Gathman A.C."/>
            <person name="Goldberg J."/>
            <person name="Guigo R."/>
            <person name="Hoegger P.J."/>
            <person name="Hooker J.B."/>
            <person name="Huggins A."/>
            <person name="James T.Y."/>
            <person name="Kamada T."/>
            <person name="Kilaru S."/>
            <person name="Kodira C."/>
            <person name="Kues U."/>
            <person name="Kupfer D."/>
            <person name="Kwan H.S."/>
            <person name="Lomsadze A."/>
            <person name="Li W."/>
            <person name="Lilly W.W."/>
            <person name="Ma L.J."/>
            <person name="Mackey A.J."/>
            <person name="Manning G."/>
            <person name="Martin F."/>
            <person name="Muraguchi H."/>
            <person name="Natvig D.O."/>
            <person name="Palmerini H."/>
            <person name="Ramesh M.A."/>
            <person name="Rehmeyer C.J."/>
            <person name="Roe B.A."/>
            <person name="Shenoy N."/>
            <person name="Stanke M."/>
            <person name="Ter-Hovhannisyan V."/>
            <person name="Tunlid A."/>
            <person name="Velagapudi R."/>
            <person name="Vision T.J."/>
            <person name="Zeng Q."/>
            <person name="Zolan M.E."/>
            <person name="Pukkila P.J."/>
        </authorList>
    </citation>
    <scope>NUCLEOTIDE SEQUENCE [LARGE SCALE GENOMIC DNA]</scope>
    <source>
        <strain evidence="3">Okayama-7 / 130 / ATCC MYA-4618 / FGSC 9003</strain>
    </source>
</reference>
<evidence type="ECO:0000259" key="1">
    <source>
        <dbReference type="PROSITE" id="PS50181"/>
    </source>
</evidence>
<evidence type="ECO:0000313" key="3">
    <source>
        <dbReference type="Proteomes" id="UP000001861"/>
    </source>
</evidence>
<evidence type="ECO:0000313" key="2">
    <source>
        <dbReference type="EMBL" id="EAU82500.2"/>
    </source>
</evidence>
<dbReference type="Pfam" id="PF12937">
    <property type="entry name" value="F-box-like"/>
    <property type="match status" value="1"/>
</dbReference>
<accession>A8P7K8</accession>
<dbReference type="SUPFAM" id="SSF81383">
    <property type="entry name" value="F-box domain"/>
    <property type="match status" value="1"/>
</dbReference>
<dbReference type="GeneID" id="6015998"/>
<dbReference type="RefSeq" id="XP_001839384.2">
    <property type="nucleotide sequence ID" value="XM_001839332.2"/>
</dbReference>
<proteinExistence type="predicted"/>
<dbReference type="HOGENOM" id="CLU_043554_0_0_1"/>
<dbReference type="VEuPathDB" id="FungiDB:CC1G_08251"/>
<dbReference type="Gene3D" id="1.20.1280.50">
    <property type="match status" value="1"/>
</dbReference>
<dbReference type="InterPro" id="IPR032675">
    <property type="entry name" value="LRR_dom_sf"/>
</dbReference>
<sequence length="477" mass="53876">MNQQLEPQPPILTLPAELLAQIVSLVSTRSRNDGPTVFEIIQLMQVSRQFYNVLRASPTLWTRVDFSLTLPASVPTLLNGMTRAVTLSDDLPLSFRLFLSHSPTSHETRLILAKLFSTGSRWGELYFHFHGHLNLNLAQVWITELERMRRDAGGISPFTNVQQVTLAHPGFNYNTLPRRTEAYNAALWPLAQLFPSSRKLELKRMEFECGFSLPAQLSIPTLEFLTLDFGCLHNVSPAVVRDILAGAPALKFLHLCARHVTYHESPPPVNLPPHISLETLVLRLFLPIICEQLQALNCPSLAHLHIIHNPAIPLNGSSAPDDFVEAILAMVNQSGCRLKSLDLRRIDLSNDHFVRLFAGLPYLEKVYLTLRAAGGVDENLFERLLERSTNDTILPRLKSFEVVTDEGYTFLTQPFIDFVRDPQRLATGYLLMFFNTRCCPSATGMWHTVCPRLSRASELSLDRLLRPQILVLFYVPP</sequence>
<organism evidence="2 3">
    <name type="scientific">Coprinopsis cinerea (strain Okayama-7 / 130 / ATCC MYA-4618 / FGSC 9003)</name>
    <name type="common">Inky cap fungus</name>
    <name type="synonym">Hormographiella aspergillata</name>
    <dbReference type="NCBI Taxonomy" id="240176"/>
    <lineage>
        <taxon>Eukaryota</taxon>
        <taxon>Fungi</taxon>
        <taxon>Dikarya</taxon>
        <taxon>Basidiomycota</taxon>
        <taxon>Agaricomycotina</taxon>
        <taxon>Agaricomycetes</taxon>
        <taxon>Agaricomycetidae</taxon>
        <taxon>Agaricales</taxon>
        <taxon>Agaricineae</taxon>
        <taxon>Psathyrellaceae</taxon>
        <taxon>Coprinopsis</taxon>
    </lineage>
</organism>
<dbReference type="OrthoDB" id="3266451at2759"/>
<dbReference type="SUPFAM" id="SSF52047">
    <property type="entry name" value="RNI-like"/>
    <property type="match status" value="1"/>
</dbReference>
<dbReference type="AlphaFoldDB" id="A8P7K8"/>
<dbReference type="InParanoid" id="A8P7K8"/>
<name>A8P7K8_COPC7</name>
<feature type="domain" description="F-box" evidence="1">
    <location>
        <begin position="8"/>
        <end position="64"/>
    </location>
</feature>
<dbReference type="Gene3D" id="3.80.10.10">
    <property type="entry name" value="Ribonuclease Inhibitor"/>
    <property type="match status" value="1"/>
</dbReference>
<dbReference type="EMBL" id="AACS02000005">
    <property type="protein sequence ID" value="EAU82500.2"/>
    <property type="molecule type" value="Genomic_DNA"/>
</dbReference>
<keyword evidence="3" id="KW-1185">Reference proteome</keyword>
<comment type="caution">
    <text evidence="2">The sequence shown here is derived from an EMBL/GenBank/DDBJ whole genome shotgun (WGS) entry which is preliminary data.</text>
</comment>
<dbReference type="PROSITE" id="PS50181">
    <property type="entry name" value="FBOX"/>
    <property type="match status" value="1"/>
</dbReference>
<dbReference type="InterPro" id="IPR036047">
    <property type="entry name" value="F-box-like_dom_sf"/>
</dbReference>